<feature type="compositionally biased region" description="Low complexity" evidence="1">
    <location>
        <begin position="285"/>
        <end position="302"/>
    </location>
</feature>
<dbReference type="InParanoid" id="A0A067NMP5"/>
<dbReference type="HOGENOM" id="CLU_598597_0_0_1"/>
<organism evidence="3 4">
    <name type="scientific">Pleurotus ostreatus (strain PC15)</name>
    <name type="common">Oyster mushroom</name>
    <dbReference type="NCBI Taxonomy" id="1137138"/>
    <lineage>
        <taxon>Eukaryota</taxon>
        <taxon>Fungi</taxon>
        <taxon>Dikarya</taxon>
        <taxon>Basidiomycota</taxon>
        <taxon>Agaricomycotina</taxon>
        <taxon>Agaricomycetes</taxon>
        <taxon>Agaricomycetidae</taxon>
        <taxon>Agaricales</taxon>
        <taxon>Pleurotineae</taxon>
        <taxon>Pleurotaceae</taxon>
        <taxon>Pleurotus</taxon>
    </lineage>
</organism>
<gene>
    <name evidence="3" type="ORF">PLEOSDRAFT_1113983</name>
</gene>
<sequence>MVGLHRKPFKRQEPNPFATPTLSGIGGSVVAETSDVPDGGLAVNSELADAPRTGSPNFTVSTSNLPSTPTSSSPALPSSTEAPTTESAVASKSSGISTTTVVGACVGAFAGAVFLICIGLWLYRRSTQALKARARAPLTSISRNARHDRSDSHRGDPWNKLESGDEDKWAGMQTSEVGHKNVDEKGTQESVGPMEKLTMFKTRSPSVRTAVTTKSNLDLPLPIFDRMHAHPFNPYGGPPSLPGSVGSKPHLGSVDTGGSISWSSEQDGAYFSLRSDNFDINTARAISPSAARPTPPTTTTSSLHQWESAEVVTYSDPFDDEQSESRKSIHNPFFSAQDFDEAKSKAVAKAAKGKEKVAARDDHSSDSAPTTSSPLAPKHAANDSQSDNERAILSIIAALENGSPSLTPEPNSRVLSTLSTGTGYSGIDGYSVSAYGQTEEDVTQAFPLPPHAKGSN</sequence>
<evidence type="ECO:0000256" key="1">
    <source>
        <dbReference type="SAM" id="MobiDB-lite"/>
    </source>
</evidence>
<feature type="compositionally biased region" description="Low complexity" evidence="1">
    <location>
        <begin position="61"/>
        <end position="85"/>
    </location>
</feature>
<keyword evidence="2" id="KW-0472">Membrane</keyword>
<dbReference type="EMBL" id="KL198011">
    <property type="protein sequence ID" value="KDQ24876.1"/>
    <property type="molecule type" value="Genomic_DNA"/>
</dbReference>
<evidence type="ECO:0000313" key="4">
    <source>
        <dbReference type="Proteomes" id="UP000027073"/>
    </source>
</evidence>
<keyword evidence="2" id="KW-1133">Transmembrane helix</keyword>
<dbReference type="Proteomes" id="UP000027073">
    <property type="component" value="Unassembled WGS sequence"/>
</dbReference>
<feature type="region of interest" description="Disordered" evidence="1">
    <location>
        <begin position="143"/>
        <end position="165"/>
    </location>
</feature>
<feature type="compositionally biased region" description="Basic and acidic residues" evidence="1">
    <location>
        <begin position="352"/>
        <end position="365"/>
    </location>
</feature>
<keyword evidence="2" id="KW-0812">Transmembrane</keyword>
<evidence type="ECO:0000256" key="2">
    <source>
        <dbReference type="SAM" id="Phobius"/>
    </source>
</evidence>
<feature type="region of interest" description="Disordered" evidence="1">
    <location>
        <begin position="40"/>
        <end position="94"/>
    </location>
</feature>
<feature type="region of interest" description="Disordered" evidence="1">
    <location>
        <begin position="1"/>
        <end position="24"/>
    </location>
</feature>
<name>A0A067NMP5_PLEO1</name>
<dbReference type="VEuPathDB" id="FungiDB:PLEOSDRAFT_1113983"/>
<evidence type="ECO:0000313" key="3">
    <source>
        <dbReference type="EMBL" id="KDQ24876.1"/>
    </source>
</evidence>
<feature type="region of interest" description="Disordered" evidence="1">
    <location>
        <begin position="285"/>
        <end position="305"/>
    </location>
</feature>
<feature type="compositionally biased region" description="Basic and acidic residues" evidence="1">
    <location>
        <begin position="145"/>
        <end position="165"/>
    </location>
</feature>
<protein>
    <submittedName>
        <fullName evidence="3">Uncharacterized protein</fullName>
    </submittedName>
</protein>
<reference evidence="4" key="1">
    <citation type="journal article" date="2014" name="Proc. Natl. Acad. Sci. U.S.A.">
        <title>Extensive sampling of basidiomycete genomes demonstrates inadequacy of the white-rot/brown-rot paradigm for wood decay fungi.</title>
        <authorList>
            <person name="Riley R."/>
            <person name="Salamov A.A."/>
            <person name="Brown D.W."/>
            <person name="Nagy L.G."/>
            <person name="Floudas D."/>
            <person name="Held B.W."/>
            <person name="Levasseur A."/>
            <person name="Lombard V."/>
            <person name="Morin E."/>
            <person name="Otillar R."/>
            <person name="Lindquist E.A."/>
            <person name="Sun H."/>
            <person name="LaButti K.M."/>
            <person name="Schmutz J."/>
            <person name="Jabbour D."/>
            <person name="Luo H."/>
            <person name="Baker S.E."/>
            <person name="Pisabarro A.G."/>
            <person name="Walton J.D."/>
            <person name="Blanchette R.A."/>
            <person name="Henrissat B."/>
            <person name="Martin F."/>
            <person name="Cullen D."/>
            <person name="Hibbett D.S."/>
            <person name="Grigoriev I.V."/>
        </authorList>
    </citation>
    <scope>NUCLEOTIDE SEQUENCE [LARGE SCALE GENOMIC DNA]</scope>
    <source>
        <strain evidence="4">PC15</strain>
    </source>
</reference>
<proteinExistence type="predicted"/>
<feature type="transmembrane region" description="Helical" evidence="2">
    <location>
        <begin position="101"/>
        <end position="123"/>
    </location>
</feature>
<dbReference type="OrthoDB" id="2670057at2759"/>
<feature type="region of interest" description="Disordered" evidence="1">
    <location>
        <begin position="345"/>
        <end position="387"/>
    </location>
</feature>
<dbReference type="AlphaFoldDB" id="A0A067NMP5"/>
<accession>A0A067NMP5</accession>